<name>A0A1M7BKN1_9HYPH</name>
<keyword evidence="3" id="KW-1185">Reference proteome</keyword>
<dbReference type="EMBL" id="FRBW01000001">
    <property type="protein sequence ID" value="SHL55521.1"/>
    <property type="molecule type" value="Genomic_DNA"/>
</dbReference>
<dbReference type="Proteomes" id="UP000186002">
    <property type="component" value="Unassembled WGS sequence"/>
</dbReference>
<feature type="compositionally biased region" description="Basic and acidic residues" evidence="1">
    <location>
        <begin position="173"/>
        <end position="185"/>
    </location>
</feature>
<organism evidence="2 3">
    <name type="scientific">Roseibium suaedae</name>
    <dbReference type="NCBI Taxonomy" id="735517"/>
    <lineage>
        <taxon>Bacteria</taxon>
        <taxon>Pseudomonadati</taxon>
        <taxon>Pseudomonadota</taxon>
        <taxon>Alphaproteobacteria</taxon>
        <taxon>Hyphomicrobiales</taxon>
        <taxon>Stappiaceae</taxon>
        <taxon>Roseibium</taxon>
    </lineage>
</organism>
<feature type="region of interest" description="Disordered" evidence="1">
    <location>
        <begin position="161"/>
        <end position="185"/>
    </location>
</feature>
<dbReference type="AlphaFoldDB" id="A0A1M7BKN1"/>
<evidence type="ECO:0000256" key="1">
    <source>
        <dbReference type="SAM" id="MobiDB-lite"/>
    </source>
</evidence>
<protein>
    <submittedName>
        <fullName evidence="2">Uncharacterized protein</fullName>
    </submittedName>
</protein>
<evidence type="ECO:0000313" key="3">
    <source>
        <dbReference type="Proteomes" id="UP000186002"/>
    </source>
</evidence>
<proteinExistence type="predicted"/>
<gene>
    <name evidence="2" type="ORF">SAMN05444272_0874</name>
</gene>
<sequence>MRDFFANGPLREVFGSAALLTLSLNAHGMERSTHPAPAPDAIHLAESATSGVYSGVATTGSPAVLCLTPDQAEASALKSGSVRLILSLETYTPPATDAGTITVTNVTADGVRTSEIAKIGLFPVSSFGPSDPPRQFFLPVEAANEIQADIPLCVSVSIGTEASTRPPAGTGKGEARFSLKSQKLE</sequence>
<reference evidence="2 3" key="1">
    <citation type="submission" date="2016-11" db="EMBL/GenBank/DDBJ databases">
        <authorList>
            <person name="Jaros S."/>
            <person name="Januszkiewicz K."/>
            <person name="Wedrychowicz H."/>
        </authorList>
    </citation>
    <scope>NUCLEOTIDE SEQUENCE [LARGE SCALE GENOMIC DNA]</scope>
    <source>
        <strain evidence="2 3">DSM 22153</strain>
    </source>
</reference>
<evidence type="ECO:0000313" key="2">
    <source>
        <dbReference type="EMBL" id="SHL55521.1"/>
    </source>
</evidence>
<accession>A0A1M7BKN1</accession>